<dbReference type="InterPro" id="IPR014729">
    <property type="entry name" value="Rossmann-like_a/b/a_fold"/>
</dbReference>
<comment type="catalytic activity">
    <reaction evidence="12">
        <text>[thioredoxin]-disulfide + sulfite + AMP + 2 H(+) = adenosine 5'-phosphosulfate + [thioredoxin]-dithiol</text>
        <dbReference type="Rhea" id="RHEA:21976"/>
        <dbReference type="Rhea" id="RHEA-COMP:10698"/>
        <dbReference type="Rhea" id="RHEA-COMP:10700"/>
        <dbReference type="ChEBI" id="CHEBI:15378"/>
        <dbReference type="ChEBI" id="CHEBI:17359"/>
        <dbReference type="ChEBI" id="CHEBI:29950"/>
        <dbReference type="ChEBI" id="CHEBI:50058"/>
        <dbReference type="ChEBI" id="CHEBI:58243"/>
        <dbReference type="ChEBI" id="CHEBI:456215"/>
        <dbReference type="EC" id="1.8.4.10"/>
    </reaction>
</comment>
<dbReference type="PANTHER" id="PTHR46509:SF1">
    <property type="entry name" value="PHOSPHOADENOSINE PHOSPHOSULFATE REDUCTASE"/>
    <property type="match status" value="1"/>
</dbReference>
<dbReference type="PANTHER" id="PTHR46509">
    <property type="entry name" value="PHOSPHOADENOSINE PHOSPHOSULFATE REDUCTASE"/>
    <property type="match status" value="1"/>
</dbReference>
<reference evidence="15 16" key="1">
    <citation type="submission" date="2015-01" db="EMBL/GenBank/DDBJ databases">
        <title>Genome Assembly of Bacillus badius MTCC 1458.</title>
        <authorList>
            <person name="Verma A."/>
            <person name="Khatri I."/>
            <person name="Mual P."/>
            <person name="Subramanian S."/>
            <person name="Krishnamurthi S."/>
        </authorList>
    </citation>
    <scope>NUCLEOTIDE SEQUENCE [LARGE SCALE GENOMIC DNA]</scope>
    <source>
        <strain evidence="15 16">MTCC 1458</strain>
    </source>
</reference>
<sequence>MGEKLVAEPLTYDKWDEKKAREVLEGQSDCLDVLKWAFHEYGQDIVYACSFGAEGIVLIDLIAKVNKQAEIVFLDTGLHFPETYELIDKVQERYPSLFIKKVKPAMTVQEQAKEHGEELWKHDPNLCCHLRKVAPLQEALKDAKAWISGLRREQSPSRSHVEYINKDEKFHKIKVCPLIHWTWEEIMTYLHVHQLPYNPLHDKGFPSIGCTPCTEAISENDGSRAGRWAGRPKTECGLHQD</sequence>
<comment type="caution">
    <text evidence="15">The sequence shown here is derived from an EMBL/GenBank/DDBJ whole genome shotgun (WGS) entry which is preliminary data.</text>
</comment>
<proteinExistence type="inferred from homology"/>
<evidence type="ECO:0000256" key="2">
    <source>
        <dbReference type="ARBA" id="ARBA00022490"/>
    </source>
</evidence>
<name>A0ABR5AWR8_BACBA</name>
<comment type="cofactor">
    <cofactor evidence="12">
        <name>[4Fe-4S] cluster</name>
        <dbReference type="ChEBI" id="CHEBI:49883"/>
    </cofactor>
    <text evidence="12">Binds 1 [4Fe-4S] cluster per subunit.</text>
</comment>
<feature type="active site" description="Nucleophile; cysteine thiosulfonate intermediate" evidence="12">
    <location>
        <position position="236"/>
    </location>
</feature>
<keyword evidence="12" id="KW-0479">Metal-binding</keyword>
<keyword evidence="4 12" id="KW-0408">Iron</keyword>
<feature type="binding site" evidence="12">
    <location>
        <position position="127"/>
    </location>
    <ligand>
        <name>[4Fe-4S] cluster</name>
        <dbReference type="ChEBI" id="CHEBI:49883"/>
    </ligand>
</feature>
<dbReference type="NCBIfam" id="NF002537">
    <property type="entry name" value="PRK02090.1"/>
    <property type="match status" value="1"/>
</dbReference>
<accession>A0ABR5AWR8</accession>
<keyword evidence="5 12" id="KW-0411">Iron-sulfur</keyword>
<dbReference type="HAMAP" id="MF_00063">
    <property type="entry name" value="CysH"/>
    <property type="match status" value="1"/>
</dbReference>
<dbReference type="SUPFAM" id="SSF52402">
    <property type="entry name" value="Adenine nucleotide alpha hydrolases-like"/>
    <property type="match status" value="1"/>
</dbReference>
<feature type="binding site" evidence="12">
    <location>
        <position position="210"/>
    </location>
    <ligand>
        <name>[4Fe-4S] cluster</name>
        <dbReference type="ChEBI" id="CHEBI:49883"/>
    </ligand>
</feature>
<protein>
    <recommendedName>
        <fullName evidence="9 12">Adenosine 5'-phosphosulfate reductase</fullName>
        <shortName evidence="12">APS reductase</shortName>
        <ecNumber evidence="8 12">1.8.4.10</ecNumber>
    </recommendedName>
    <alternativeName>
        <fullName evidence="11 12">5'-adenylylsulfate reductase</fullName>
    </alternativeName>
    <alternativeName>
        <fullName evidence="10 12">Thioredoxin-dependent 5'-adenylylsulfate reductase</fullName>
    </alternativeName>
</protein>
<comment type="function">
    <text evidence="6 12">Catalyzes the formation of sulfite from adenosine 5'-phosphosulfate (APS) using thioredoxin as an electron donor.</text>
</comment>
<evidence type="ECO:0000256" key="1">
    <source>
        <dbReference type="ARBA" id="ARBA00009732"/>
    </source>
</evidence>
<evidence type="ECO:0000256" key="8">
    <source>
        <dbReference type="ARBA" id="ARBA00024386"/>
    </source>
</evidence>
<dbReference type="InterPro" id="IPR002500">
    <property type="entry name" value="PAPS_reduct_dom"/>
</dbReference>
<comment type="pathway">
    <text evidence="7 12">Sulfur metabolism; hydrogen sulfide biosynthesis; sulfite from sulfate.</text>
</comment>
<dbReference type="NCBIfam" id="TIGR00434">
    <property type="entry name" value="cysH"/>
    <property type="match status" value="1"/>
</dbReference>
<dbReference type="CDD" id="cd23945">
    <property type="entry name" value="PAPS_reductase"/>
    <property type="match status" value="1"/>
</dbReference>
<evidence type="ECO:0000256" key="12">
    <source>
        <dbReference type="HAMAP-Rule" id="MF_00063"/>
    </source>
</evidence>
<feature type="region of interest" description="Disordered" evidence="13">
    <location>
        <begin position="219"/>
        <end position="241"/>
    </location>
</feature>
<dbReference type="RefSeq" id="WP_041094910.1">
    <property type="nucleotide sequence ID" value="NZ_JARTHD010000001.1"/>
</dbReference>
<dbReference type="PIRSF" id="PIRSF000857">
    <property type="entry name" value="PAPS_reductase"/>
    <property type="match status" value="1"/>
</dbReference>
<dbReference type="Proteomes" id="UP000031982">
    <property type="component" value="Unassembled WGS sequence"/>
</dbReference>
<evidence type="ECO:0000256" key="10">
    <source>
        <dbReference type="ARBA" id="ARBA00030894"/>
    </source>
</evidence>
<dbReference type="Pfam" id="PF01507">
    <property type="entry name" value="PAPS_reduct"/>
    <property type="match status" value="1"/>
</dbReference>
<evidence type="ECO:0000259" key="14">
    <source>
        <dbReference type="Pfam" id="PF01507"/>
    </source>
</evidence>
<evidence type="ECO:0000256" key="7">
    <source>
        <dbReference type="ARBA" id="ARBA00024327"/>
    </source>
</evidence>
<evidence type="ECO:0000256" key="6">
    <source>
        <dbReference type="ARBA" id="ARBA00024298"/>
    </source>
</evidence>
<dbReference type="EMBL" id="JXLP01000003">
    <property type="protein sequence ID" value="KIL79202.1"/>
    <property type="molecule type" value="Genomic_DNA"/>
</dbReference>
<feature type="domain" description="Phosphoadenosine phosphosulphate reductase" evidence="14">
    <location>
        <begin position="45"/>
        <end position="215"/>
    </location>
</feature>
<feature type="binding site" evidence="12">
    <location>
        <position position="213"/>
    </location>
    <ligand>
        <name>[4Fe-4S] cluster</name>
        <dbReference type="ChEBI" id="CHEBI:49883"/>
    </ligand>
</feature>
<keyword evidence="3 12" id="KW-0560">Oxidoreductase</keyword>
<keyword evidence="2 12" id="KW-0963">Cytoplasm</keyword>
<organism evidence="15 16">
    <name type="scientific">Bacillus badius</name>
    <dbReference type="NCBI Taxonomy" id="1455"/>
    <lineage>
        <taxon>Bacteria</taxon>
        <taxon>Bacillati</taxon>
        <taxon>Bacillota</taxon>
        <taxon>Bacilli</taxon>
        <taxon>Bacillales</taxon>
        <taxon>Bacillaceae</taxon>
        <taxon>Pseudobacillus</taxon>
    </lineage>
</organism>
<evidence type="ECO:0000256" key="3">
    <source>
        <dbReference type="ARBA" id="ARBA00023002"/>
    </source>
</evidence>
<evidence type="ECO:0000256" key="11">
    <source>
        <dbReference type="ARBA" id="ARBA00032041"/>
    </source>
</evidence>
<dbReference type="InterPro" id="IPR004511">
    <property type="entry name" value="PAPS/APS_Rdtase"/>
</dbReference>
<dbReference type="EC" id="1.8.4.10" evidence="8 12"/>
<evidence type="ECO:0000256" key="5">
    <source>
        <dbReference type="ARBA" id="ARBA00023014"/>
    </source>
</evidence>
<keyword evidence="16" id="KW-1185">Reference proteome</keyword>
<dbReference type="InterPro" id="IPR011798">
    <property type="entry name" value="APS_reductase"/>
</dbReference>
<dbReference type="Gene3D" id="3.40.50.620">
    <property type="entry name" value="HUPs"/>
    <property type="match status" value="1"/>
</dbReference>
<evidence type="ECO:0000313" key="15">
    <source>
        <dbReference type="EMBL" id="KIL79202.1"/>
    </source>
</evidence>
<comment type="similarity">
    <text evidence="1 12">Belongs to the PAPS reductase family. CysH subfamily.</text>
</comment>
<gene>
    <name evidence="12" type="primary">cysH</name>
    <name evidence="15" type="ORF">SD77_3068</name>
</gene>
<comment type="subcellular location">
    <subcellularLocation>
        <location evidence="12">Cytoplasm</location>
    </subcellularLocation>
</comment>
<evidence type="ECO:0000256" key="9">
    <source>
        <dbReference type="ARBA" id="ARBA00029514"/>
    </source>
</evidence>
<evidence type="ECO:0000256" key="13">
    <source>
        <dbReference type="SAM" id="MobiDB-lite"/>
    </source>
</evidence>
<dbReference type="NCBIfam" id="TIGR02055">
    <property type="entry name" value="APS_reductase"/>
    <property type="match status" value="1"/>
</dbReference>
<evidence type="ECO:0000256" key="4">
    <source>
        <dbReference type="ARBA" id="ARBA00023004"/>
    </source>
</evidence>
<feature type="compositionally biased region" description="Basic and acidic residues" evidence="13">
    <location>
        <begin position="232"/>
        <end position="241"/>
    </location>
</feature>
<feature type="binding site" evidence="12">
    <location>
        <position position="128"/>
    </location>
    <ligand>
        <name>[4Fe-4S] cluster</name>
        <dbReference type="ChEBI" id="CHEBI:49883"/>
    </ligand>
</feature>
<evidence type="ECO:0000313" key="16">
    <source>
        <dbReference type="Proteomes" id="UP000031982"/>
    </source>
</evidence>